<dbReference type="OrthoDB" id="6430462at2"/>
<evidence type="ECO:0000259" key="2">
    <source>
        <dbReference type="Pfam" id="PF06889"/>
    </source>
</evidence>
<dbReference type="Pfam" id="PF06889">
    <property type="entry name" value="DUF1266"/>
    <property type="match status" value="1"/>
</dbReference>
<feature type="domain" description="DUF1266" evidence="2">
    <location>
        <begin position="148"/>
        <end position="289"/>
    </location>
</feature>
<dbReference type="InterPro" id="IPR009677">
    <property type="entry name" value="DUF1266"/>
</dbReference>
<evidence type="ECO:0000313" key="3">
    <source>
        <dbReference type="EMBL" id="KAA8996624.1"/>
    </source>
</evidence>
<sequence length="306" mass="34899">MFKFFYKDIINLLRGILFISVMLIAIKWLCALTNKYFHNDISGVYTLFFYCFLSILAIALCKTGAKAIFVITTKKENNKITEGINKNVKYPCRDEKDALLIKISGLYSITAAGNGKNTNHPNFINSIEECDLTNPDSVDLIRNSLLGSYDIKTSDQLKHFIYSLLDEESYEKTHHTDYQQQLSHLYRLAASAGAEITPVSDMTNINAAFNLQRAALLMRTGMTLGLLTQEEWDALKNTLAQLIEENFPSLDAFIHDYMLAVYLFYQEGMMGASMIRERLYGLATLQQNNYFAWRVEELNRPPTALV</sequence>
<dbReference type="AlphaFoldDB" id="A0A5J5FTV0"/>
<dbReference type="EMBL" id="VYKJ01000013">
    <property type="protein sequence ID" value="KAA8996624.1"/>
    <property type="molecule type" value="Genomic_DNA"/>
</dbReference>
<keyword evidence="4" id="KW-1185">Reference proteome</keyword>
<name>A0A5J5FTV0_9GAMM</name>
<proteinExistence type="predicted"/>
<keyword evidence="1" id="KW-0472">Membrane</keyword>
<feature type="transmembrane region" description="Helical" evidence="1">
    <location>
        <begin position="12"/>
        <end position="29"/>
    </location>
</feature>
<accession>A0A5J5FTV0</accession>
<dbReference type="Proteomes" id="UP000335415">
    <property type="component" value="Unassembled WGS sequence"/>
</dbReference>
<protein>
    <submittedName>
        <fullName evidence="3">DUF1266 domain-containing protein</fullName>
    </submittedName>
</protein>
<dbReference type="RefSeq" id="WP_150436868.1">
    <property type="nucleotide sequence ID" value="NZ_VYKJ01000013.1"/>
</dbReference>
<comment type="caution">
    <text evidence="3">The sequence shown here is derived from an EMBL/GenBank/DDBJ whole genome shotgun (WGS) entry which is preliminary data.</text>
</comment>
<reference evidence="3 4" key="1">
    <citation type="submission" date="2019-09" db="EMBL/GenBank/DDBJ databases">
        <authorList>
            <person name="Li Y."/>
        </authorList>
    </citation>
    <scope>NUCLEOTIDE SEQUENCE [LARGE SCALE GENOMIC DNA]</scope>
    <source>
        <strain evidence="3 4">L3-3HA</strain>
    </source>
</reference>
<organism evidence="3 4">
    <name type="scientific">Affinibrenneria salicis</name>
    <dbReference type="NCBI Taxonomy" id="2590031"/>
    <lineage>
        <taxon>Bacteria</taxon>
        <taxon>Pseudomonadati</taxon>
        <taxon>Pseudomonadota</taxon>
        <taxon>Gammaproteobacteria</taxon>
        <taxon>Enterobacterales</taxon>
        <taxon>Pectobacteriaceae</taxon>
        <taxon>Affinibrenneria</taxon>
    </lineage>
</organism>
<feature type="transmembrane region" description="Helical" evidence="1">
    <location>
        <begin position="41"/>
        <end position="61"/>
    </location>
</feature>
<evidence type="ECO:0000256" key="1">
    <source>
        <dbReference type="SAM" id="Phobius"/>
    </source>
</evidence>
<evidence type="ECO:0000313" key="4">
    <source>
        <dbReference type="Proteomes" id="UP000335415"/>
    </source>
</evidence>
<keyword evidence="1" id="KW-0812">Transmembrane</keyword>
<gene>
    <name evidence="3" type="ORF">FJU30_20660</name>
</gene>
<keyword evidence="1" id="KW-1133">Transmembrane helix</keyword>